<dbReference type="AlphaFoldDB" id="A0AAD5RRE2"/>
<organism evidence="2 3">
    <name type="scientific">Zalerion maritima</name>
    <dbReference type="NCBI Taxonomy" id="339359"/>
    <lineage>
        <taxon>Eukaryota</taxon>
        <taxon>Fungi</taxon>
        <taxon>Dikarya</taxon>
        <taxon>Ascomycota</taxon>
        <taxon>Pezizomycotina</taxon>
        <taxon>Sordariomycetes</taxon>
        <taxon>Lulworthiomycetidae</taxon>
        <taxon>Lulworthiales</taxon>
        <taxon>Lulworthiaceae</taxon>
        <taxon>Zalerion</taxon>
    </lineage>
</organism>
<evidence type="ECO:0000313" key="3">
    <source>
        <dbReference type="Proteomes" id="UP001201980"/>
    </source>
</evidence>
<gene>
    <name evidence="2" type="ORF">MKZ38_001320</name>
</gene>
<feature type="region of interest" description="Disordered" evidence="1">
    <location>
        <begin position="68"/>
        <end position="177"/>
    </location>
</feature>
<sequence length="354" mass="38660">MSRQIVGTSGIDHPYRSNAYRSGYCPRSDTLTSPGQYTSTHYHASIFPRSPSPCSRSLPRPRCAEILADIPGRPNEQRPLSPISLGRNPALSPVIDSLDLQSSPRSQVPGTGSPPQMILRGRMNPGMLGFPRQFLDGQDGTTQYPGSLSRRCRSQESLQSTPDPTPRRKKRTVGPVPGEDWYTHGFAGINEQEGCSPNAGHTLHGAFVRECRPRAIYSRAESPRSQVFRYPPTVVFNALRSSLIQNNRAVPITLGRWNLVCHIDIPVHGGGHKRFNLSYFANIPTGMAAPFYSALGPTVQTESDALVELSATMVPSKLVKYWGTLLENMANTDVGHVVEGAGGLWKIDSIGDDG</sequence>
<protein>
    <submittedName>
        <fullName evidence="2">Uncharacterized protein</fullName>
    </submittedName>
</protein>
<name>A0AAD5RRE2_9PEZI</name>
<reference evidence="2" key="1">
    <citation type="submission" date="2022-07" db="EMBL/GenBank/DDBJ databases">
        <title>Draft genome sequence of Zalerion maritima ATCC 34329, a (micro)plastics degrading marine fungus.</title>
        <authorList>
            <person name="Paco A."/>
            <person name="Goncalves M.F.M."/>
            <person name="Rocha-Santos T.A.P."/>
            <person name="Alves A."/>
        </authorList>
    </citation>
    <scope>NUCLEOTIDE SEQUENCE</scope>
    <source>
        <strain evidence="2">ATCC 34329</strain>
    </source>
</reference>
<feature type="compositionally biased region" description="Polar residues" evidence="1">
    <location>
        <begin position="99"/>
        <end position="114"/>
    </location>
</feature>
<dbReference type="EMBL" id="JAKWBI020000135">
    <property type="protein sequence ID" value="KAJ2901841.1"/>
    <property type="molecule type" value="Genomic_DNA"/>
</dbReference>
<dbReference type="Proteomes" id="UP001201980">
    <property type="component" value="Unassembled WGS sequence"/>
</dbReference>
<comment type="caution">
    <text evidence="2">The sequence shown here is derived from an EMBL/GenBank/DDBJ whole genome shotgun (WGS) entry which is preliminary data.</text>
</comment>
<accession>A0AAD5RRE2</accession>
<keyword evidence="3" id="KW-1185">Reference proteome</keyword>
<evidence type="ECO:0000313" key="2">
    <source>
        <dbReference type="EMBL" id="KAJ2901841.1"/>
    </source>
</evidence>
<evidence type="ECO:0000256" key="1">
    <source>
        <dbReference type="SAM" id="MobiDB-lite"/>
    </source>
</evidence>
<proteinExistence type="predicted"/>